<keyword evidence="10" id="KW-1185">Reference proteome</keyword>
<protein>
    <recommendedName>
        <fullName evidence="11">Biopolymer transporter ExbD</fullName>
    </recommendedName>
</protein>
<keyword evidence="7" id="KW-0653">Protein transport</keyword>
<dbReference type="GO" id="GO:0015031">
    <property type="term" value="P:protein transport"/>
    <property type="evidence" value="ECO:0007669"/>
    <property type="project" value="UniProtKB-KW"/>
</dbReference>
<evidence type="ECO:0000256" key="6">
    <source>
        <dbReference type="ARBA" id="ARBA00023136"/>
    </source>
</evidence>
<dbReference type="RefSeq" id="WP_158100670.1">
    <property type="nucleotide sequence ID" value="NZ_BMDX01000032.1"/>
</dbReference>
<organism evidence="9 10">
    <name type="scientific">Neiella marina</name>
    <dbReference type="NCBI Taxonomy" id="508461"/>
    <lineage>
        <taxon>Bacteria</taxon>
        <taxon>Pseudomonadati</taxon>
        <taxon>Pseudomonadota</taxon>
        <taxon>Gammaproteobacteria</taxon>
        <taxon>Alteromonadales</taxon>
        <taxon>Echinimonadaceae</taxon>
        <taxon>Neiella</taxon>
    </lineage>
</organism>
<comment type="subcellular location">
    <subcellularLocation>
        <location evidence="1">Cell membrane</location>
        <topology evidence="1">Single-pass membrane protein</topology>
    </subcellularLocation>
    <subcellularLocation>
        <location evidence="7">Cell membrane</location>
        <topology evidence="7">Single-pass type II membrane protein</topology>
    </subcellularLocation>
</comment>
<keyword evidence="3" id="KW-1003">Cell membrane</keyword>
<proteinExistence type="inferred from homology"/>
<keyword evidence="4 7" id="KW-0812">Transmembrane</keyword>
<evidence type="ECO:0000256" key="1">
    <source>
        <dbReference type="ARBA" id="ARBA00004162"/>
    </source>
</evidence>
<keyword evidence="8" id="KW-0732">Signal</keyword>
<keyword evidence="5" id="KW-1133">Transmembrane helix</keyword>
<feature type="chain" id="PRO_5035170834" description="Biopolymer transporter ExbD" evidence="8">
    <location>
        <begin position="19"/>
        <end position="92"/>
    </location>
</feature>
<dbReference type="AlphaFoldDB" id="A0A8J2UAJ5"/>
<reference evidence="10" key="1">
    <citation type="journal article" date="2019" name="Int. J. Syst. Evol. Microbiol.">
        <title>The Global Catalogue of Microorganisms (GCM) 10K type strain sequencing project: providing services to taxonomists for standard genome sequencing and annotation.</title>
        <authorList>
            <consortium name="The Broad Institute Genomics Platform"/>
            <consortium name="The Broad Institute Genome Sequencing Center for Infectious Disease"/>
            <person name="Wu L."/>
            <person name="Ma J."/>
        </authorList>
    </citation>
    <scope>NUCLEOTIDE SEQUENCE [LARGE SCALE GENOMIC DNA]</scope>
    <source>
        <strain evidence="10">CGMCC 1.10130</strain>
    </source>
</reference>
<evidence type="ECO:0000256" key="7">
    <source>
        <dbReference type="RuleBase" id="RU003879"/>
    </source>
</evidence>
<keyword evidence="7" id="KW-0813">Transport</keyword>
<evidence type="ECO:0000313" key="10">
    <source>
        <dbReference type="Proteomes" id="UP000619743"/>
    </source>
</evidence>
<keyword evidence="6" id="KW-0472">Membrane</keyword>
<evidence type="ECO:0000256" key="8">
    <source>
        <dbReference type="SAM" id="SignalP"/>
    </source>
</evidence>
<dbReference type="InterPro" id="IPR003400">
    <property type="entry name" value="ExbD"/>
</dbReference>
<dbReference type="GO" id="GO:0022857">
    <property type="term" value="F:transmembrane transporter activity"/>
    <property type="evidence" value="ECO:0007669"/>
    <property type="project" value="InterPro"/>
</dbReference>
<evidence type="ECO:0008006" key="11">
    <source>
        <dbReference type="Google" id="ProtNLM"/>
    </source>
</evidence>
<evidence type="ECO:0000256" key="3">
    <source>
        <dbReference type="ARBA" id="ARBA00022475"/>
    </source>
</evidence>
<sequence length="92" mass="9921">MKLLLLIFSALLLNVCGAGEQMPQSIVIEVSDKDVIVDGDIVSDLSSFFSAKENCPESIVIMVDKNVEHKNVVAVMDVVKRANCAKISIASI</sequence>
<dbReference type="OrthoDB" id="9793581at2"/>
<evidence type="ECO:0000256" key="4">
    <source>
        <dbReference type="ARBA" id="ARBA00022692"/>
    </source>
</evidence>
<feature type="signal peptide" evidence="8">
    <location>
        <begin position="1"/>
        <end position="18"/>
    </location>
</feature>
<name>A0A8J2UAJ5_9GAMM</name>
<evidence type="ECO:0000256" key="5">
    <source>
        <dbReference type="ARBA" id="ARBA00022989"/>
    </source>
</evidence>
<gene>
    <name evidence="9" type="ORF">GCM10011369_35870</name>
</gene>
<dbReference type="GO" id="GO:0005886">
    <property type="term" value="C:plasma membrane"/>
    <property type="evidence" value="ECO:0007669"/>
    <property type="project" value="UniProtKB-SubCell"/>
</dbReference>
<accession>A0A8J2UAJ5</accession>
<dbReference type="Pfam" id="PF02472">
    <property type="entry name" value="ExbD"/>
    <property type="match status" value="1"/>
</dbReference>
<comment type="similarity">
    <text evidence="2 7">Belongs to the ExbD/TolR family.</text>
</comment>
<evidence type="ECO:0000256" key="2">
    <source>
        <dbReference type="ARBA" id="ARBA00005811"/>
    </source>
</evidence>
<comment type="caution">
    <text evidence="9">The sequence shown here is derived from an EMBL/GenBank/DDBJ whole genome shotgun (WGS) entry which is preliminary data.</text>
</comment>
<dbReference type="EMBL" id="BMDX01000032">
    <property type="protein sequence ID" value="GGA90561.1"/>
    <property type="molecule type" value="Genomic_DNA"/>
</dbReference>
<evidence type="ECO:0000313" key="9">
    <source>
        <dbReference type="EMBL" id="GGA90561.1"/>
    </source>
</evidence>
<dbReference type="Gene3D" id="3.30.420.270">
    <property type="match status" value="1"/>
</dbReference>
<dbReference type="Proteomes" id="UP000619743">
    <property type="component" value="Unassembled WGS sequence"/>
</dbReference>